<dbReference type="AlphaFoldDB" id="A0A7J0G349"/>
<comment type="similarity">
    <text evidence="2">Belongs to the RLP family.</text>
</comment>
<dbReference type="EMBL" id="BJWL01000017">
    <property type="protein sequence ID" value="GFZ05216.1"/>
    <property type="molecule type" value="Genomic_DNA"/>
</dbReference>
<evidence type="ECO:0008006" key="13">
    <source>
        <dbReference type="Google" id="ProtNLM"/>
    </source>
</evidence>
<name>A0A7J0G349_9ERIC</name>
<gene>
    <name evidence="11" type="ORF">Acr_17g0007880</name>
</gene>
<keyword evidence="12" id="KW-1185">Reference proteome</keyword>
<evidence type="ECO:0000256" key="10">
    <source>
        <dbReference type="ARBA" id="ARBA00023180"/>
    </source>
</evidence>
<evidence type="ECO:0000313" key="12">
    <source>
        <dbReference type="Proteomes" id="UP000585474"/>
    </source>
</evidence>
<keyword evidence="5" id="KW-0812">Transmembrane</keyword>
<comment type="caution">
    <text evidence="11">The sequence shown here is derived from an EMBL/GenBank/DDBJ whole genome shotgun (WGS) entry which is preliminary data.</text>
</comment>
<evidence type="ECO:0000256" key="3">
    <source>
        <dbReference type="ARBA" id="ARBA00022475"/>
    </source>
</evidence>
<evidence type="ECO:0000313" key="11">
    <source>
        <dbReference type="EMBL" id="GFZ05216.1"/>
    </source>
</evidence>
<evidence type="ECO:0000256" key="1">
    <source>
        <dbReference type="ARBA" id="ARBA00004251"/>
    </source>
</evidence>
<evidence type="ECO:0000256" key="2">
    <source>
        <dbReference type="ARBA" id="ARBA00009592"/>
    </source>
</evidence>
<sequence>MSNLEFLAASHNHLHGATQMSCKQPSVPNHQWESTERAVTHVVSQLHNAIFDAFPFCLDKLPSPKVLVLRANRFYGPIEYPGGKHLSASLSIIDLSFNEFTGDLLKEFLQGLKAMITLNESKSEPKYIGDDYYHDSVTTMNEGLDLWRDSSTTYKPYVPFRVGSLL</sequence>
<dbReference type="OrthoDB" id="442066at2759"/>
<dbReference type="InterPro" id="IPR032675">
    <property type="entry name" value="LRR_dom_sf"/>
</dbReference>
<proteinExistence type="inferred from homology"/>
<accession>A0A7J0G349</accession>
<keyword evidence="3" id="KW-1003">Cell membrane</keyword>
<dbReference type="PANTHER" id="PTHR27004:SF428">
    <property type="entry name" value="OS01G0160600 PROTEIN"/>
    <property type="match status" value="1"/>
</dbReference>
<evidence type="ECO:0000256" key="5">
    <source>
        <dbReference type="ARBA" id="ARBA00022692"/>
    </source>
</evidence>
<keyword evidence="10" id="KW-0325">Glycoprotein</keyword>
<evidence type="ECO:0000256" key="6">
    <source>
        <dbReference type="ARBA" id="ARBA00022737"/>
    </source>
</evidence>
<dbReference type="PANTHER" id="PTHR27004">
    <property type="entry name" value="RECEPTOR-LIKE PROTEIN 12 ISOFORM X1"/>
    <property type="match status" value="1"/>
</dbReference>
<keyword evidence="4" id="KW-0433">Leucine-rich repeat</keyword>
<organism evidence="11 12">
    <name type="scientific">Actinidia rufa</name>
    <dbReference type="NCBI Taxonomy" id="165716"/>
    <lineage>
        <taxon>Eukaryota</taxon>
        <taxon>Viridiplantae</taxon>
        <taxon>Streptophyta</taxon>
        <taxon>Embryophyta</taxon>
        <taxon>Tracheophyta</taxon>
        <taxon>Spermatophyta</taxon>
        <taxon>Magnoliopsida</taxon>
        <taxon>eudicotyledons</taxon>
        <taxon>Gunneridae</taxon>
        <taxon>Pentapetalae</taxon>
        <taxon>asterids</taxon>
        <taxon>Ericales</taxon>
        <taxon>Actinidiaceae</taxon>
        <taxon>Actinidia</taxon>
    </lineage>
</organism>
<evidence type="ECO:0000256" key="8">
    <source>
        <dbReference type="ARBA" id="ARBA00023136"/>
    </source>
</evidence>
<evidence type="ECO:0000256" key="4">
    <source>
        <dbReference type="ARBA" id="ARBA00022614"/>
    </source>
</evidence>
<keyword evidence="7" id="KW-1133">Transmembrane helix</keyword>
<dbReference type="GO" id="GO:0005886">
    <property type="term" value="C:plasma membrane"/>
    <property type="evidence" value="ECO:0007669"/>
    <property type="project" value="UniProtKB-SubCell"/>
</dbReference>
<comment type="subcellular location">
    <subcellularLocation>
        <location evidence="1">Cell membrane</location>
        <topology evidence="1">Single-pass type I membrane protein</topology>
    </subcellularLocation>
</comment>
<keyword evidence="6" id="KW-0677">Repeat</keyword>
<keyword evidence="8" id="KW-0472">Membrane</keyword>
<reference evidence="11 12" key="1">
    <citation type="submission" date="2019-07" db="EMBL/GenBank/DDBJ databases">
        <title>De Novo Assembly of kiwifruit Actinidia rufa.</title>
        <authorList>
            <person name="Sugita-Konishi S."/>
            <person name="Sato K."/>
            <person name="Mori E."/>
            <person name="Abe Y."/>
            <person name="Kisaki G."/>
            <person name="Hamano K."/>
            <person name="Suezawa K."/>
            <person name="Otani M."/>
            <person name="Fukuda T."/>
            <person name="Manabe T."/>
            <person name="Gomi K."/>
            <person name="Tabuchi M."/>
            <person name="Akimitsu K."/>
            <person name="Kataoka I."/>
        </authorList>
    </citation>
    <scope>NUCLEOTIDE SEQUENCE [LARGE SCALE GENOMIC DNA]</scope>
    <source>
        <strain evidence="12">cv. Fuchu</strain>
    </source>
</reference>
<dbReference type="Proteomes" id="UP000585474">
    <property type="component" value="Unassembled WGS sequence"/>
</dbReference>
<dbReference type="Gene3D" id="3.80.10.10">
    <property type="entry name" value="Ribonuclease Inhibitor"/>
    <property type="match status" value="1"/>
</dbReference>
<dbReference type="SUPFAM" id="SSF52058">
    <property type="entry name" value="L domain-like"/>
    <property type="match status" value="1"/>
</dbReference>
<protein>
    <recommendedName>
        <fullName evidence="13">Leucine-rich repeat (LRR) family protein</fullName>
    </recommendedName>
</protein>
<evidence type="ECO:0000256" key="7">
    <source>
        <dbReference type="ARBA" id="ARBA00022989"/>
    </source>
</evidence>
<evidence type="ECO:0000256" key="9">
    <source>
        <dbReference type="ARBA" id="ARBA00023170"/>
    </source>
</evidence>
<keyword evidence="9" id="KW-0675">Receptor</keyword>